<feature type="transmembrane region" description="Helical" evidence="6">
    <location>
        <begin position="255"/>
        <end position="279"/>
    </location>
</feature>
<evidence type="ECO:0000313" key="7">
    <source>
        <dbReference type="EMBL" id="GAB1311565.1"/>
    </source>
</evidence>
<keyword evidence="3 6" id="KW-1133">Transmembrane helix</keyword>
<feature type="compositionally biased region" description="Low complexity" evidence="5">
    <location>
        <begin position="141"/>
        <end position="181"/>
    </location>
</feature>
<comment type="caution">
    <text evidence="7">The sequence shown here is derived from an EMBL/GenBank/DDBJ whole genome shotgun (WGS) entry which is preliminary data.</text>
</comment>
<evidence type="ECO:0000256" key="4">
    <source>
        <dbReference type="ARBA" id="ARBA00023136"/>
    </source>
</evidence>
<protein>
    <submittedName>
        <fullName evidence="7">Uncharacterized protein</fullName>
    </submittedName>
</protein>
<proteinExistence type="predicted"/>
<reference evidence="7 8" key="1">
    <citation type="submission" date="2024-09" db="EMBL/GenBank/DDBJ databases">
        <title>Itraconazole resistance in Madurella fahalii resulting from another homologue of gene encoding cytochrome P450 14-alpha sterol demethylase (CYP51).</title>
        <authorList>
            <person name="Yoshioka I."/>
            <person name="Fahal A.H."/>
            <person name="Kaneko S."/>
            <person name="Yaguchi T."/>
        </authorList>
    </citation>
    <scope>NUCLEOTIDE SEQUENCE [LARGE SCALE GENOMIC DNA]</scope>
    <source>
        <strain evidence="7 8">IFM 68171</strain>
    </source>
</reference>
<evidence type="ECO:0000256" key="3">
    <source>
        <dbReference type="ARBA" id="ARBA00022989"/>
    </source>
</evidence>
<sequence>MRVTGPTLRRRNHAWLQMRSRERVARRLAQRQEEADDENDADEEAESSDDALDVDSSGDESDDAIDSDDEADENGGIAPPAPGTTSVGAGAGVQIIGTRPTVTPLPAAGVRIIPGNTLSAEDGIEEGVETETDGEESADETSSPSPGAPATATTTRTIESSSQPTLSTTSLPIASSSSSSGLDELVTSLTGTAPVEMSTLSLTPIVSATNGPSLTVPATGAAQTGDLEVIPADSQADQQGEGLGGSPSAQSGVDVGAAAGIVIGVLAFIGLLIGAAFFWRKWRRDRGLPFLPFRGDKLEDKPYSPDIGGPIPGGIGIHDPTKTNTKIMDELMTAAYAAGGDRNDMEGAFLDEKAYAALGGSLTPQTSKPVVEWLDDVKSPTQPNGPEIPPSPSVPPSATLPRPGLPMSSGRIPEPPGPAYYGRDTMTTDTTNTSVRWYG</sequence>
<organism evidence="7 8">
    <name type="scientific">Madurella fahalii</name>
    <dbReference type="NCBI Taxonomy" id="1157608"/>
    <lineage>
        <taxon>Eukaryota</taxon>
        <taxon>Fungi</taxon>
        <taxon>Dikarya</taxon>
        <taxon>Ascomycota</taxon>
        <taxon>Pezizomycotina</taxon>
        <taxon>Sordariomycetes</taxon>
        <taxon>Sordariomycetidae</taxon>
        <taxon>Sordariales</taxon>
        <taxon>Sordariales incertae sedis</taxon>
        <taxon>Madurella</taxon>
    </lineage>
</organism>
<feature type="compositionally biased region" description="Acidic residues" evidence="5">
    <location>
        <begin position="122"/>
        <end position="139"/>
    </location>
</feature>
<evidence type="ECO:0000256" key="1">
    <source>
        <dbReference type="ARBA" id="ARBA00004167"/>
    </source>
</evidence>
<feature type="compositionally biased region" description="Low complexity" evidence="5">
    <location>
        <begin position="424"/>
        <end position="433"/>
    </location>
</feature>
<keyword evidence="4 6" id="KW-0472">Membrane</keyword>
<accession>A0ABQ0G1X9</accession>
<evidence type="ECO:0000256" key="6">
    <source>
        <dbReference type="SAM" id="Phobius"/>
    </source>
</evidence>
<dbReference type="InterPro" id="IPR051694">
    <property type="entry name" value="Immunoregulatory_rcpt-like"/>
</dbReference>
<keyword evidence="8" id="KW-1185">Reference proteome</keyword>
<dbReference type="CDD" id="cd12087">
    <property type="entry name" value="TM_EGFR-like"/>
    <property type="match status" value="1"/>
</dbReference>
<evidence type="ECO:0000256" key="2">
    <source>
        <dbReference type="ARBA" id="ARBA00022692"/>
    </source>
</evidence>
<feature type="compositionally biased region" description="Acidic residues" evidence="5">
    <location>
        <begin position="34"/>
        <end position="73"/>
    </location>
</feature>
<evidence type="ECO:0000313" key="8">
    <source>
        <dbReference type="Proteomes" id="UP001628179"/>
    </source>
</evidence>
<dbReference type="PANTHER" id="PTHR15549">
    <property type="entry name" value="PAIRED IMMUNOGLOBULIN-LIKE TYPE 2 RECEPTOR"/>
    <property type="match status" value="1"/>
</dbReference>
<dbReference type="Proteomes" id="UP001628179">
    <property type="component" value="Unassembled WGS sequence"/>
</dbReference>
<dbReference type="RefSeq" id="XP_070913298.1">
    <property type="nucleotide sequence ID" value="XM_071057197.1"/>
</dbReference>
<comment type="subcellular location">
    <subcellularLocation>
        <location evidence="1">Membrane</location>
        <topology evidence="1">Single-pass membrane protein</topology>
    </subcellularLocation>
</comment>
<feature type="region of interest" description="Disordered" evidence="5">
    <location>
        <begin position="114"/>
        <end position="181"/>
    </location>
</feature>
<keyword evidence="2 6" id="KW-0812">Transmembrane</keyword>
<feature type="region of interest" description="Disordered" evidence="5">
    <location>
        <begin position="376"/>
        <end position="439"/>
    </location>
</feature>
<feature type="region of interest" description="Disordered" evidence="5">
    <location>
        <begin position="26"/>
        <end position="90"/>
    </location>
</feature>
<dbReference type="EMBL" id="BAAFSV010000001">
    <property type="protein sequence ID" value="GAB1311565.1"/>
    <property type="molecule type" value="Genomic_DNA"/>
</dbReference>
<evidence type="ECO:0000256" key="5">
    <source>
        <dbReference type="SAM" id="MobiDB-lite"/>
    </source>
</evidence>
<dbReference type="GeneID" id="98172520"/>
<name>A0ABQ0G1X9_9PEZI</name>
<gene>
    <name evidence="7" type="ORF">MFIFM68171_01775</name>
</gene>
<feature type="compositionally biased region" description="Pro residues" evidence="5">
    <location>
        <begin position="386"/>
        <end position="395"/>
    </location>
</feature>